<evidence type="ECO:0000313" key="1">
    <source>
        <dbReference type="EMBL" id="QRG10190.1"/>
    </source>
</evidence>
<sequence>MTQFSHPLPRNARFVSRIAVQDSGDYNERGAPAGQIGIIDSVIGRADTVQYSVVFWPSGIANYWEPHELDEAAEPLLPGDPRAPNPVLFDAVNQINNWFVSDFVDEGDDLLCVPVEEAAAAAVALRGVLDAGQVCPVLDRDELAAAVEILTRAIAAAGSGREIELSFEAADQLAAGVGLADRLGGTDTVPEREPLLSSPSL</sequence>
<proteinExistence type="predicted"/>
<geneLocation type="plasmid" evidence="1 2">
    <name>unnamed2</name>
</geneLocation>
<name>A0A974PVZ9_9HYPH</name>
<protein>
    <submittedName>
        <fullName evidence="1">Uncharacterized protein</fullName>
    </submittedName>
</protein>
<accession>A0A974PVZ9</accession>
<gene>
    <name evidence="1" type="ORF">EZH22_30390</name>
</gene>
<keyword evidence="1" id="KW-0614">Plasmid</keyword>
<dbReference type="Proteomes" id="UP000596427">
    <property type="component" value="Plasmid unnamed2"/>
</dbReference>
<dbReference type="KEGG" id="xdi:EZH22_30390"/>
<reference evidence="1 2" key="1">
    <citation type="submission" date="2020-10" db="EMBL/GenBank/DDBJ databases">
        <title>Degradation of 1,4-Dioxane by Xanthobacter sp. YN2, via a Novel Group-2 Soluble Di-Iron Monooxygenase.</title>
        <authorList>
            <person name="Ma F."/>
            <person name="Wang Y."/>
            <person name="Yang J."/>
            <person name="Guo H."/>
            <person name="Su D."/>
            <person name="Yu L."/>
        </authorList>
    </citation>
    <scope>NUCLEOTIDE SEQUENCE [LARGE SCALE GENOMIC DNA]</scope>
    <source>
        <strain evidence="1 2">YN2</strain>
        <plasmid evidence="1 2">unnamed2</plasmid>
    </source>
</reference>
<dbReference type="AlphaFoldDB" id="A0A974PVZ9"/>
<evidence type="ECO:0000313" key="2">
    <source>
        <dbReference type="Proteomes" id="UP000596427"/>
    </source>
</evidence>
<organism evidence="1 2">
    <name type="scientific">Xanthobacter dioxanivorans</name>
    <dbReference type="NCBI Taxonomy" id="2528964"/>
    <lineage>
        <taxon>Bacteria</taxon>
        <taxon>Pseudomonadati</taxon>
        <taxon>Pseudomonadota</taxon>
        <taxon>Alphaproteobacteria</taxon>
        <taxon>Hyphomicrobiales</taxon>
        <taxon>Xanthobacteraceae</taxon>
        <taxon>Xanthobacter</taxon>
    </lineage>
</organism>
<dbReference type="RefSeq" id="WP_203197065.1">
    <property type="nucleotide sequence ID" value="NZ_CP063364.1"/>
</dbReference>
<keyword evidence="2" id="KW-1185">Reference proteome</keyword>
<dbReference type="EMBL" id="CP063364">
    <property type="protein sequence ID" value="QRG10190.1"/>
    <property type="molecule type" value="Genomic_DNA"/>
</dbReference>